<keyword evidence="1" id="KW-0479">Metal-binding</keyword>
<feature type="compositionally biased region" description="Polar residues" evidence="7">
    <location>
        <begin position="628"/>
        <end position="646"/>
    </location>
</feature>
<keyword evidence="8" id="KW-1133">Transmembrane helix</keyword>
<feature type="compositionally biased region" description="Low complexity" evidence="7">
    <location>
        <begin position="1007"/>
        <end position="1029"/>
    </location>
</feature>
<dbReference type="InterPro" id="IPR011992">
    <property type="entry name" value="EF-hand-dom_pair"/>
</dbReference>
<name>A0ABR3ZCT9_9PEZI</name>
<dbReference type="Pfam" id="PF13499">
    <property type="entry name" value="EF-hand_7"/>
    <property type="match status" value="1"/>
</dbReference>
<dbReference type="CDD" id="cd02340">
    <property type="entry name" value="ZZ_NBR1_like"/>
    <property type="match status" value="1"/>
</dbReference>
<evidence type="ECO:0000256" key="6">
    <source>
        <dbReference type="PROSITE-ProRule" id="PRU00228"/>
    </source>
</evidence>
<keyword evidence="12" id="KW-1185">Reference proteome</keyword>
<feature type="transmembrane region" description="Helical" evidence="8">
    <location>
        <begin position="17"/>
        <end position="37"/>
    </location>
</feature>
<dbReference type="EMBL" id="JAWCUI010000015">
    <property type="protein sequence ID" value="KAL1898506.1"/>
    <property type="molecule type" value="Genomic_DNA"/>
</dbReference>
<feature type="region of interest" description="Disordered" evidence="7">
    <location>
        <begin position="566"/>
        <end position="655"/>
    </location>
</feature>
<feature type="region of interest" description="Disordered" evidence="7">
    <location>
        <begin position="995"/>
        <end position="1092"/>
    </location>
</feature>
<dbReference type="PANTHER" id="PTHR23055">
    <property type="entry name" value="CALCIUM BINDING PROTEINS"/>
    <property type="match status" value="1"/>
</dbReference>
<feature type="region of interest" description="Disordered" evidence="7">
    <location>
        <begin position="49"/>
        <end position="126"/>
    </location>
</feature>
<dbReference type="InterPro" id="IPR028846">
    <property type="entry name" value="Recoverin"/>
</dbReference>
<feature type="compositionally biased region" description="Polar residues" evidence="7">
    <location>
        <begin position="76"/>
        <end position="91"/>
    </location>
</feature>
<feature type="region of interest" description="Disordered" evidence="7">
    <location>
        <begin position="892"/>
        <end position="923"/>
    </location>
</feature>
<dbReference type="Gene3D" id="3.30.60.90">
    <property type="match status" value="1"/>
</dbReference>
<dbReference type="InterPro" id="IPR043145">
    <property type="entry name" value="Znf_ZZ_sf"/>
</dbReference>
<dbReference type="SMART" id="SM00291">
    <property type="entry name" value="ZnF_ZZ"/>
    <property type="match status" value="1"/>
</dbReference>
<evidence type="ECO:0000256" key="2">
    <source>
        <dbReference type="ARBA" id="ARBA00022737"/>
    </source>
</evidence>
<accession>A0ABR3ZCT9</accession>
<keyword evidence="2" id="KW-0677">Repeat</keyword>
<reference evidence="11 12" key="1">
    <citation type="journal article" date="2024" name="IMA Fungus">
        <title>IMA Genome - F19 : A genome assembly and annotation guide to empower mycologists, including annotated draft genome sequences of Ceratocystis pirilliformis, Diaporthe australafricana, Fusarium ophioides, Paecilomyces lecythidis, and Sporothrix stenoceras.</title>
        <authorList>
            <person name="Aylward J."/>
            <person name="Wilson A.M."/>
            <person name="Visagie C.M."/>
            <person name="Spraker J."/>
            <person name="Barnes I."/>
            <person name="Buitendag C."/>
            <person name="Ceriani C."/>
            <person name="Del Mar Angel L."/>
            <person name="du Plessis D."/>
            <person name="Fuchs T."/>
            <person name="Gasser K."/>
            <person name="Kramer D."/>
            <person name="Li W."/>
            <person name="Munsamy K."/>
            <person name="Piso A."/>
            <person name="Price J.L."/>
            <person name="Sonnekus B."/>
            <person name="Thomas C."/>
            <person name="van der Nest A."/>
            <person name="van Dijk A."/>
            <person name="van Heerden A."/>
            <person name="van Vuuren N."/>
            <person name="Yilmaz N."/>
            <person name="Duong T.A."/>
            <person name="van der Merwe N.A."/>
            <person name="Wingfield M.J."/>
            <person name="Wingfield B.D."/>
        </authorList>
    </citation>
    <scope>NUCLEOTIDE SEQUENCE [LARGE SCALE GENOMIC DNA]</scope>
    <source>
        <strain evidence="11 12">CMW 5346</strain>
    </source>
</reference>
<dbReference type="PROSITE" id="PS00018">
    <property type="entry name" value="EF_HAND_1"/>
    <property type="match status" value="1"/>
</dbReference>
<sequence>MDSSSGSGVSTLLRPRVLAVVVITATAAVSLGAGIWYENWRQQRADSAELASGGGLHRRNAVRRNRRSSLADGTDRNNASESHNATNSDESATAIAGEATTDENNVNNVRPLQGGAVGTGEERDATVVDDNEMDERWDDMGQSNSVQRAGHNIVNLLFRVSEDNARRSSYVHRGCACNACGIVPIRGIRYRCANCADFDLCETCESQGLHIKTHIFYKVKVPAPPFGPRQMQPVWYTGDPDGFMRGLPKSLLARLVRETGFERQELEAFWEQWTYMANTEWRDDPDGLGLAMDRKTFERCLVPSGGYRHAAPNLIHDRMFAFYDTNNDGLIGFSEFLHGLSYRKRKDKLRKIFEGYDTDRDGLVSRRDFLRFFRAYYVLYKQMHKDILEGLDDQVMSSIETHQLVGNRQPLSSFFGRDGRLPHADVRRMMGGKYIDHALGEVRVADGVDGVVAEDRPDMADREELLSLLYTRSEIRINSEGIFEERYYASGDNSGDEHDDGPAVVNYWDALLNPPRTVQELPSFLTGQRDPSGLNGDIFVSTEDNEYEQGDDSAAMGIAEMRDALAGGSRNGHNENNSDDNASTTAVIDQPLPSTSSAFNGAVTATATTNTDRPSRNHPAGRGEGVSQLDSSTPEQQDAITSNPRTRANPWRAPTTGQLGAREEAFMRAHLSKAAKVTARRKLHDRWMRRQFYLDEEEGTKQPTGWKEGEDLLKEGEKEGDNNSTATTTKTGERLADIPESERDAGREVLYQVMQQAFNELLDILFLRKENLSIASAESKRDRDKYRHLFEHLEVTPMFANGRGSSKVPSPHRRKVSVSVDKPTSDMTLEEMLAETGYEVIGGIPTEQLDAPRSVVNGTSHVNGAAVTTTAAEPEANEAEIAVVEEVLEEKDEIVDEKEETQGPAAEAEERTTETTETSTSVATSPAANIVIALDDVPEISLTAVSEADNTDNDYRDITLPHFRPNTEAEYAALMQALAPSQAASLVAASTAATVATSSEGRSSPGTTTPPVEETLAVETPVEEVATTVEDTDDNDITEDKATTEEKGKGKADDVPRETSESSEATLSKDKGLEGTDNTGAANDTAKEIAPEDIPMSQLVEWKRLDLAEQEAQVRGGWGKLSYEEFEHIFKQEEQSPNRLDYLGSWIDFCIP</sequence>
<dbReference type="SUPFAM" id="SSF57850">
    <property type="entry name" value="RING/U-box"/>
    <property type="match status" value="1"/>
</dbReference>
<keyword evidence="5" id="KW-0106">Calcium</keyword>
<feature type="compositionally biased region" description="Polar residues" evidence="7">
    <location>
        <begin position="579"/>
        <end position="599"/>
    </location>
</feature>
<evidence type="ECO:0000256" key="3">
    <source>
        <dbReference type="ARBA" id="ARBA00022771"/>
    </source>
</evidence>
<dbReference type="PROSITE" id="PS01357">
    <property type="entry name" value="ZF_ZZ_1"/>
    <property type="match status" value="1"/>
</dbReference>
<evidence type="ECO:0000313" key="11">
    <source>
        <dbReference type="EMBL" id="KAL1898506.1"/>
    </source>
</evidence>
<feature type="region of interest" description="Disordered" evidence="7">
    <location>
        <begin position="801"/>
        <end position="823"/>
    </location>
</feature>
<proteinExistence type="predicted"/>
<dbReference type="Proteomes" id="UP001583186">
    <property type="component" value="Unassembled WGS sequence"/>
</dbReference>
<evidence type="ECO:0000259" key="10">
    <source>
        <dbReference type="PROSITE" id="PS50222"/>
    </source>
</evidence>
<evidence type="ECO:0000256" key="8">
    <source>
        <dbReference type="SAM" id="Phobius"/>
    </source>
</evidence>
<gene>
    <name evidence="11" type="ORF">Sste5346_003410</name>
</gene>
<feature type="domain" description="ZZ-type" evidence="9">
    <location>
        <begin position="172"/>
        <end position="224"/>
    </location>
</feature>
<dbReference type="Gene3D" id="1.10.238.10">
    <property type="entry name" value="EF-hand"/>
    <property type="match status" value="1"/>
</dbReference>
<keyword evidence="3 6" id="KW-0863">Zinc-finger</keyword>
<dbReference type="PANTHER" id="PTHR23055:SF187">
    <property type="entry name" value="EF HAND DOMAIN PROTEIN (AFU_ORTHOLOGUE AFUA_6G07310)"/>
    <property type="match status" value="1"/>
</dbReference>
<keyword evidence="8" id="KW-0812">Transmembrane</keyword>
<protein>
    <submittedName>
        <fullName evidence="11">Uncharacterized protein</fullName>
    </submittedName>
</protein>
<dbReference type="InterPro" id="IPR018247">
    <property type="entry name" value="EF_Hand_1_Ca_BS"/>
</dbReference>
<feature type="region of interest" description="Disordered" evidence="7">
    <location>
        <begin position="714"/>
        <end position="733"/>
    </location>
</feature>
<dbReference type="SMART" id="SM00054">
    <property type="entry name" value="EFh"/>
    <property type="match status" value="2"/>
</dbReference>
<dbReference type="InterPro" id="IPR000433">
    <property type="entry name" value="Znf_ZZ"/>
</dbReference>
<dbReference type="CDD" id="cd00051">
    <property type="entry name" value="EFh"/>
    <property type="match status" value="1"/>
</dbReference>
<dbReference type="PROSITE" id="PS50135">
    <property type="entry name" value="ZF_ZZ_2"/>
    <property type="match status" value="1"/>
</dbReference>
<evidence type="ECO:0000256" key="7">
    <source>
        <dbReference type="SAM" id="MobiDB-lite"/>
    </source>
</evidence>
<keyword evidence="8" id="KW-0472">Membrane</keyword>
<dbReference type="PROSITE" id="PS50222">
    <property type="entry name" value="EF_HAND_2"/>
    <property type="match status" value="1"/>
</dbReference>
<dbReference type="SUPFAM" id="SSF47473">
    <property type="entry name" value="EF-hand"/>
    <property type="match status" value="1"/>
</dbReference>
<comment type="caution">
    <text evidence="11">The sequence shown here is derived from an EMBL/GenBank/DDBJ whole genome shotgun (WGS) entry which is preliminary data.</text>
</comment>
<evidence type="ECO:0000256" key="4">
    <source>
        <dbReference type="ARBA" id="ARBA00022833"/>
    </source>
</evidence>
<feature type="compositionally biased region" description="Basic and acidic residues" evidence="7">
    <location>
        <begin position="1038"/>
        <end position="1060"/>
    </location>
</feature>
<evidence type="ECO:0000313" key="12">
    <source>
        <dbReference type="Proteomes" id="UP001583186"/>
    </source>
</evidence>
<feature type="compositionally biased region" description="Basic residues" evidence="7">
    <location>
        <begin position="56"/>
        <end position="67"/>
    </location>
</feature>
<feature type="compositionally biased region" description="Low complexity" evidence="7">
    <location>
        <begin position="602"/>
        <end position="611"/>
    </location>
</feature>
<dbReference type="InterPro" id="IPR002048">
    <property type="entry name" value="EF_hand_dom"/>
</dbReference>
<evidence type="ECO:0000256" key="1">
    <source>
        <dbReference type="ARBA" id="ARBA00022723"/>
    </source>
</evidence>
<feature type="domain" description="EF-hand" evidence="10">
    <location>
        <begin position="344"/>
        <end position="379"/>
    </location>
</feature>
<organism evidence="11 12">
    <name type="scientific">Sporothrix stenoceras</name>
    <dbReference type="NCBI Taxonomy" id="5173"/>
    <lineage>
        <taxon>Eukaryota</taxon>
        <taxon>Fungi</taxon>
        <taxon>Dikarya</taxon>
        <taxon>Ascomycota</taxon>
        <taxon>Pezizomycotina</taxon>
        <taxon>Sordariomycetes</taxon>
        <taxon>Sordariomycetidae</taxon>
        <taxon>Ophiostomatales</taxon>
        <taxon>Ophiostomataceae</taxon>
        <taxon>Sporothrix</taxon>
    </lineage>
</organism>
<dbReference type="Pfam" id="PF00569">
    <property type="entry name" value="ZZ"/>
    <property type="match status" value="1"/>
</dbReference>
<evidence type="ECO:0000256" key="5">
    <source>
        <dbReference type="ARBA" id="ARBA00022837"/>
    </source>
</evidence>
<evidence type="ECO:0000259" key="9">
    <source>
        <dbReference type="PROSITE" id="PS50135"/>
    </source>
</evidence>
<keyword evidence="4" id="KW-0862">Zinc</keyword>